<dbReference type="InterPro" id="IPR013211">
    <property type="entry name" value="LVIVD"/>
</dbReference>
<organism evidence="1">
    <name type="scientific">Tunturiibacter gelidiferens</name>
    <dbReference type="NCBI Taxonomy" id="3069689"/>
    <lineage>
        <taxon>Bacteria</taxon>
        <taxon>Pseudomonadati</taxon>
        <taxon>Acidobacteriota</taxon>
        <taxon>Terriglobia</taxon>
        <taxon>Terriglobales</taxon>
        <taxon>Acidobacteriaceae</taxon>
        <taxon>Tunturiibacter</taxon>
    </lineage>
</organism>
<accession>A0AAU7YVX7</accession>
<dbReference type="Pfam" id="PF08309">
    <property type="entry name" value="LVIVD"/>
    <property type="match status" value="2"/>
</dbReference>
<dbReference type="RefSeq" id="WP_353070944.1">
    <property type="nucleotide sequence ID" value="NZ_CP132938.1"/>
</dbReference>
<reference evidence="1" key="1">
    <citation type="submission" date="2023-08" db="EMBL/GenBank/DDBJ databases">
        <authorList>
            <person name="Messyasz A."/>
            <person name="Mannisto M.K."/>
            <person name="Kerkhof L.J."/>
            <person name="Haggblom M."/>
        </authorList>
    </citation>
    <scope>NUCLEOTIDE SEQUENCE</scope>
    <source>
        <strain evidence="1">M8UP39</strain>
    </source>
</reference>
<name>A0AAU7YVX7_9BACT</name>
<reference evidence="1" key="2">
    <citation type="journal article" date="2024" name="Environ. Microbiol.">
        <title>Genome analysis and description of Tunturibacter gen. nov. expands the diversity of Terriglobia in tundra soils.</title>
        <authorList>
            <person name="Messyasz A."/>
            <person name="Mannisto M.K."/>
            <person name="Kerkhof L.J."/>
            <person name="Haggblom M.M."/>
        </authorList>
    </citation>
    <scope>NUCLEOTIDE SEQUENCE</scope>
    <source>
        <strain evidence="1">M8UP39</strain>
    </source>
</reference>
<sequence length="235" mass="26016">MKAATLHQLAKSVFVAFTALAMTFTLHAEIRSKSQGLIVVQPRDLPEVAQMPGNSLFLHSDGSGETYLYIEQQQGARLTIFDVTDPSKIKLVESITLTVPGTFDFVRPLDGHGELVRFRDNKGVAVLDLHKVKAPSLRMISTLSDSGSTESLGETGFLMVNEPYNYVRATPRDYQVVDISLPSEPVLLATIKEVRHEVVKDDTGTTFLLGSEGLTVVRRTSVEYDYKTHLMQMSN</sequence>
<dbReference type="EMBL" id="CP132938">
    <property type="protein sequence ID" value="XCB20524.1"/>
    <property type="molecule type" value="Genomic_DNA"/>
</dbReference>
<evidence type="ECO:0000313" key="1">
    <source>
        <dbReference type="EMBL" id="XCB20524.1"/>
    </source>
</evidence>
<protein>
    <submittedName>
        <fullName evidence="1">Uncharacterized protein</fullName>
    </submittedName>
</protein>
<proteinExistence type="predicted"/>
<gene>
    <name evidence="1" type="ORF">RBB81_13040</name>
</gene>
<dbReference type="AlphaFoldDB" id="A0AAU7YVX7"/>
<dbReference type="KEGG" id="tgi:RBB81_13040"/>